<feature type="non-terminal residue" evidence="1">
    <location>
        <position position="1"/>
    </location>
</feature>
<dbReference type="RefSeq" id="WP_303522533.1">
    <property type="nucleotide sequence ID" value="NZ_JAUOQO010000698.1"/>
</dbReference>
<evidence type="ECO:0000313" key="1">
    <source>
        <dbReference type="EMBL" id="MDO6575451.1"/>
    </source>
</evidence>
<organism evidence="1 2">
    <name type="scientific">Staphylococcus pasteuri_A</name>
    <dbReference type="NCBI Taxonomy" id="3062664"/>
    <lineage>
        <taxon>Bacteria</taxon>
        <taxon>Bacillati</taxon>
        <taxon>Bacillota</taxon>
        <taxon>Bacilli</taxon>
        <taxon>Bacillales</taxon>
        <taxon>Staphylococcaceae</taxon>
        <taxon>Staphylococcus</taxon>
    </lineage>
</organism>
<comment type="caution">
    <text evidence="1">The sequence shown here is derived from an EMBL/GenBank/DDBJ whole genome shotgun (WGS) entry which is preliminary data.</text>
</comment>
<evidence type="ECO:0000313" key="2">
    <source>
        <dbReference type="Proteomes" id="UP001170310"/>
    </source>
</evidence>
<accession>A0AAW7YTC8</accession>
<dbReference type="EMBL" id="JAUOQO010000698">
    <property type="protein sequence ID" value="MDO6575451.1"/>
    <property type="molecule type" value="Genomic_DNA"/>
</dbReference>
<dbReference type="AlphaFoldDB" id="A0AAW7YTC8"/>
<keyword evidence="2" id="KW-1185">Reference proteome</keyword>
<proteinExistence type="predicted"/>
<name>A0AAW7YTC8_9STAP</name>
<sequence length="82" mass="8962">DETDWNNNQLIPQFSENAPLAEKKNGRRKDMAGIVASAEVIASTAPTVLGKRVRELIAYAEESGDLEVFQSKLIDMLSEGPS</sequence>
<feature type="non-terminal residue" evidence="1">
    <location>
        <position position="82"/>
    </location>
</feature>
<dbReference type="Proteomes" id="UP001170310">
    <property type="component" value="Unassembled WGS sequence"/>
</dbReference>
<protein>
    <submittedName>
        <fullName evidence="1">Uncharacterized protein</fullName>
    </submittedName>
</protein>
<gene>
    <name evidence="1" type="ORF">Q4528_15150</name>
</gene>
<reference evidence="1" key="1">
    <citation type="submission" date="2023-07" db="EMBL/GenBank/DDBJ databases">
        <title>Genome content predicts the carbon catabolic preferences of heterotrophic bacteria.</title>
        <authorList>
            <person name="Gralka M."/>
        </authorList>
    </citation>
    <scope>NUCLEOTIDE SEQUENCE</scope>
    <source>
        <strain evidence="1">E2R20</strain>
    </source>
</reference>